<accession>A0ACC2JTG5</accession>
<organism evidence="1 2">
    <name type="scientific">Lasiodiplodia mahajangana</name>
    <dbReference type="NCBI Taxonomy" id="1108764"/>
    <lineage>
        <taxon>Eukaryota</taxon>
        <taxon>Fungi</taxon>
        <taxon>Dikarya</taxon>
        <taxon>Ascomycota</taxon>
        <taxon>Pezizomycotina</taxon>
        <taxon>Dothideomycetes</taxon>
        <taxon>Dothideomycetes incertae sedis</taxon>
        <taxon>Botryosphaeriales</taxon>
        <taxon>Botryosphaeriaceae</taxon>
        <taxon>Lasiodiplodia</taxon>
    </lineage>
</organism>
<evidence type="ECO:0000313" key="2">
    <source>
        <dbReference type="Proteomes" id="UP001153332"/>
    </source>
</evidence>
<evidence type="ECO:0000313" key="1">
    <source>
        <dbReference type="EMBL" id="KAJ8130679.1"/>
    </source>
</evidence>
<gene>
    <name evidence="1" type="ORF">O1611_g2955</name>
</gene>
<reference evidence="1" key="1">
    <citation type="submission" date="2022-12" db="EMBL/GenBank/DDBJ databases">
        <title>Genome Sequence of Lasiodiplodia mahajangana.</title>
        <authorList>
            <person name="Buettner E."/>
        </authorList>
    </citation>
    <scope>NUCLEOTIDE SEQUENCE</scope>
    <source>
        <strain evidence="1">VT137</strain>
    </source>
</reference>
<protein>
    <submittedName>
        <fullName evidence="1">Uncharacterized protein</fullName>
    </submittedName>
</protein>
<sequence length="329" mass="36022">MKVTNVFRDLFLLAPLGFATSFSLNVTALTGHNGRSRFECWQLSTPFFESTGPGVNGTAATFLGDVTNVTYQGFPAGFDTGFHRSPFNHWGVLLSGLLRITLPDENSTSVTTSGDEVSVLFLSDTPDVSEPGHSISFPGNTESLLLQIPTVGGAVPEHEVLYENAPCPPEQYWGLRRLTDGDPRERPPIVNMRYLAIPALLAATTQAFFTSPPDGHRNYTIGTDLVLKWEIANPPAATFVLTLRAENTTAYDYIPGPFGSQIGLYDLRDVVLEEALPLTNGTYTWKVEPSGGDETFIGEEVIYFIRGDWDVTGTPYQTGASTDYFYLVN</sequence>
<dbReference type="EMBL" id="JAPUUL010000446">
    <property type="protein sequence ID" value="KAJ8130679.1"/>
    <property type="molecule type" value="Genomic_DNA"/>
</dbReference>
<proteinExistence type="predicted"/>
<comment type="caution">
    <text evidence="1">The sequence shown here is derived from an EMBL/GenBank/DDBJ whole genome shotgun (WGS) entry which is preliminary data.</text>
</comment>
<dbReference type="Proteomes" id="UP001153332">
    <property type="component" value="Unassembled WGS sequence"/>
</dbReference>
<name>A0ACC2JTG5_9PEZI</name>
<keyword evidence="2" id="KW-1185">Reference proteome</keyword>